<protein>
    <submittedName>
        <fullName evidence="2">Uncharacterized protein</fullName>
    </submittedName>
</protein>
<keyword evidence="1" id="KW-1133">Transmembrane helix</keyword>
<evidence type="ECO:0000313" key="3">
    <source>
        <dbReference type="Proteomes" id="UP000315252"/>
    </source>
</evidence>
<evidence type="ECO:0000313" key="2">
    <source>
        <dbReference type="EMBL" id="TQV70076.1"/>
    </source>
</evidence>
<dbReference type="OrthoDB" id="7032238at2"/>
<keyword evidence="1" id="KW-0812">Transmembrane</keyword>
<dbReference type="AlphaFoldDB" id="A0A545SYN2"/>
<name>A0A545SYN2_9PROT</name>
<feature type="transmembrane region" description="Helical" evidence="1">
    <location>
        <begin position="23"/>
        <end position="45"/>
    </location>
</feature>
<dbReference type="EMBL" id="VHSH01000019">
    <property type="protein sequence ID" value="TQV70076.1"/>
    <property type="molecule type" value="Genomic_DNA"/>
</dbReference>
<dbReference type="RefSeq" id="WP_142899841.1">
    <property type="nucleotide sequence ID" value="NZ_ML660070.1"/>
</dbReference>
<gene>
    <name evidence="2" type="ORF">FKG95_28345</name>
</gene>
<feature type="transmembrane region" description="Helical" evidence="1">
    <location>
        <begin position="156"/>
        <end position="183"/>
    </location>
</feature>
<organism evidence="2 3">
    <name type="scientific">Denitrobaculum tricleocarpae</name>
    <dbReference type="NCBI Taxonomy" id="2591009"/>
    <lineage>
        <taxon>Bacteria</taxon>
        <taxon>Pseudomonadati</taxon>
        <taxon>Pseudomonadota</taxon>
        <taxon>Alphaproteobacteria</taxon>
        <taxon>Rhodospirillales</taxon>
        <taxon>Rhodospirillaceae</taxon>
        <taxon>Denitrobaculum</taxon>
    </lineage>
</organism>
<feature type="transmembrane region" description="Helical" evidence="1">
    <location>
        <begin position="65"/>
        <end position="89"/>
    </location>
</feature>
<reference evidence="2 3" key="1">
    <citation type="submission" date="2019-06" db="EMBL/GenBank/DDBJ databases">
        <title>Whole genome sequence for Rhodospirillaceae sp. R148.</title>
        <authorList>
            <person name="Wang G."/>
        </authorList>
    </citation>
    <scope>NUCLEOTIDE SEQUENCE [LARGE SCALE GENOMIC DNA]</scope>
    <source>
        <strain evidence="2 3">R148</strain>
    </source>
</reference>
<proteinExistence type="predicted"/>
<keyword evidence="1" id="KW-0472">Membrane</keyword>
<dbReference type="Proteomes" id="UP000315252">
    <property type="component" value="Unassembled WGS sequence"/>
</dbReference>
<feature type="transmembrane region" description="Helical" evidence="1">
    <location>
        <begin position="110"/>
        <end position="136"/>
    </location>
</feature>
<evidence type="ECO:0000256" key="1">
    <source>
        <dbReference type="SAM" id="Phobius"/>
    </source>
</evidence>
<keyword evidence="3" id="KW-1185">Reference proteome</keyword>
<accession>A0A545SYN2</accession>
<sequence>MTTETSEVTVLASAPERAGESHLAWSAVLGGAVVAVAISAFLLQFGTAVGLSAGAPLLDDGTVSWNVLVAGLWVVWVALASAAAGGYLAGRMRSRWVHAPQHEVEFRDGIHGLVVWAVASLVAGFSLFIAAGFAALSDAPLAAGNAGDVSELAERIAGNASIITAFATAAAAAIGAAAAWFAAKLGGEHRDQEVDVNTLVPFYKK</sequence>
<comment type="caution">
    <text evidence="2">The sequence shown here is derived from an EMBL/GenBank/DDBJ whole genome shotgun (WGS) entry which is preliminary data.</text>
</comment>